<keyword evidence="3" id="KW-0804">Transcription</keyword>
<dbReference type="Proteomes" id="UP000010556">
    <property type="component" value="Unassembled WGS sequence"/>
</dbReference>
<dbReference type="InterPro" id="IPR045912">
    <property type="entry name" value="FOXJ2/3-like"/>
</dbReference>
<evidence type="ECO:0000256" key="5">
    <source>
        <dbReference type="ARBA" id="ARBA00034686"/>
    </source>
</evidence>
<evidence type="ECO:0000259" key="10">
    <source>
        <dbReference type="PROSITE" id="PS50039"/>
    </source>
</evidence>
<dbReference type="InterPro" id="IPR001766">
    <property type="entry name" value="Fork_head_dom"/>
</dbReference>
<dbReference type="EMBL" id="KB108035">
    <property type="protein sequence ID" value="ELK29475.1"/>
    <property type="molecule type" value="Genomic_DNA"/>
</dbReference>
<feature type="compositionally biased region" description="Low complexity" evidence="9">
    <location>
        <begin position="197"/>
        <end position="212"/>
    </location>
</feature>
<name>L5LTZ0_MYODS</name>
<reference evidence="12" key="1">
    <citation type="journal article" date="2013" name="Science">
        <title>Comparative analysis of bat genomes provides insight into the evolution of flight and immunity.</title>
        <authorList>
            <person name="Zhang G."/>
            <person name="Cowled C."/>
            <person name="Shi Z."/>
            <person name="Huang Z."/>
            <person name="Bishop-Lilly K.A."/>
            <person name="Fang X."/>
            <person name="Wynne J.W."/>
            <person name="Xiong Z."/>
            <person name="Baker M.L."/>
            <person name="Zhao W."/>
            <person name="Tachedjian M."/>
            <person name="Zhu Y."/>
            <person name="Zhou P."/>
            <person name="Jiang X."/>
            <person name="Ng J."/>
            <person name="Yang L."/>
            <person name="Wu L."/>
            <person name="Xiao J."/>
            <person name="Feng Y."/>
            <person name="Chen Y."/>
            <person name="Sun X."/>
            <person name="Zhang Y."/>
            <person name="Marsh G.A."/>
            <person name="Crameri G."/>
            <person name="Broder C.C."/>
            <person name="Frey K.G."/>
            <person name="Wang L.F."/>
            <person name="Wang J."/>
        </authorList>
    </citation>
    <scope>NUCLEOTIDE SEQUENCE [LARGE SCALE GENOMIC DNA]</scope>
</reference>
<accession>L5LTZ0</accession>
<dbReference type="SMART" id="SM00339">
    <property type="entry name" value="FH"/>
    <property type="match status" value="1"/>
</dbReference>
<organism evidence="11 12">
    <name type="scientific">Myotis davidii</name>
    <name type="common">David's myotis</name>
    <dbReference type="NCBI Taxonomy" id="225400"/>
    <lineage>
        <taxon>Eukaryota</taxon>
        <taxon>Metazoa</taxon>
        <taxon>Chordata</taxon>
        <taxon>Craniata</taxon>
        <taxon>Vertebrata</taxon>
        <taxon>Euteleostomi</taxon>
        <taxon>Mammalia</taxon>
        <taxon>Eutheria</taxon>
        <taxon>Laurasiatheria</taxon>
        <taxon>Chiroptera</taxon>
        <taxon>Yangochiroptera</taxon>
        <taxon>Vespertilionidae</taxon>
        <taxon>Myotis</taxon>
    </lineage>
</organism>
<dbReference type="SUPFAM" id="SSF46785">
    <property type="entry name" value="Winged helix' DNA-binding domain"/>
    <property type="match status" value="1"/>
</dbReference>
<evidence type="ECO:0000256" key="1">
    <source>
        <dbReference type="ARBA" id="ARBA00023015"/>
    </source>
</evidence>
<dbReference type="InterPro" id="IPR030456">
    <property type="entry name" value="TF_fork_head_CS_2"/>
</dbReference>
<dbReference type="GO" id="GO:0007420">
    <property type="term" value="P:brain development"/>
    <property type="evidence" value="ECO:0007669"/>
    <property type="project" value="UniProtKB-ARBA"/>
</dbReference>
<comment type="function">
    <text evidence="5">Transcription repression factor which plays an important role in the establishment of the regional subdivision of the developing brain and in the development of the telencephalon.</text>
</comment>
<comment type="subunit">
    <text evidence="7">Interacts with KDM5B. Interacts with GRG6/TLE6. Interacts with TLE1; the interaction is inhibited by interaction with TLE6/GRG6.</text>
</comment>
<dbReference type="GO" id="GO:0000978">
    <property type="term" value="F:RNA polymerase II cis-regulatory region sequence-specific DNA binding"/>
    <property type="evidence" value="ECO:0007669"/>
    <property type="project" value="TreeGrafter"/>
</dbReference>
<feature type="region of interest" description="Disordered" evidence="9">
    <location>
        <begin position="42"/>
        <end position="74"/>
    </location>
</feature>
<dbReference type="InterPro" id="IPR036388">
    <property type="entry name" value="WH-like_DNA-bd_sf"/>
</dbReference>
<dbReference type="PROSITE" id="PS00658">
    <property type="entry name" value="FORK_HEAD_2"/>
    <property type="match status" value="1"/>
</dbReference>
<evidence type="ECO:0000256" key="2">
    <source>
        <dbReference type="ARBA" id="ARBA00023125"/>
    </source>
</evidence>
<dbReference type="FunFam" id="1.10.10.10:FF:000135">
    <property type="entry name" value="forkhead box protein G1"/>
    <property type="match status" value="1"/>
</dbReference>
<dbReference type="PRINTS" id="PR00053">
    <property type="entry name" value="FORKHEAD"/>
</dbReference>
<keyword evidence="2 8" id="KW-0238">DNA-binding</keyword>
<feature type="region of interest" description="Disordered" evidence="9">
    <location>
        <begin position="138"/>
        <end position="223"/>
    </location>
</feature>
<comment type="subcellular location">
    <subcellularLocation>
        <location evidence="8">Nucleus</location>
    </subcellularLocation>
</comment>
<feature type="DNA-binding region" description="Fork-head" evidence="8">
    <location>
        <begin position="79"/>
        <end position="149"/>
    </location>
</feature>
<dbReference type="Gene3D" id="1.10.10.10">
    <property type="entry name" value="Winged helix-like DNA-binding domain superfamily/Winged helix DNA-binding domain"/>
    <property type="match status" value="1"/>
</dbReference>
<proteinExistence type="predicted"/>
<sequence length="304" mass="33215">MPECNLLNEPRRTMASDLESSLTSIDWLPQLTLRATIEKLGSASQAGTPGGSRKCPPGSPTDPNATLSKDEAAVHQDGKPRYSYATLITYAINSSPAKKMTLSEIYRWICDNFPYYKNAGIGWKNSIRHNLSLNKCFRKVPRPRDDPGKLSQDSPEQEASKSPRGGVPGSGEASLPPEGNPQMSLQSPASITSYSQGPGSVDGGAVAAGAPGRESAEGPPPLYNTNHDFKCSYPEISFQDLSWSFRNLYKSMLEKSSSSSQHGEVDHWSGEACHESVLFGVELFWLSSEGKLFQHTIWVISFRK</sequence>
<gene>
    <name evidence="11" type="ORF">MDA_GLEAN10001647</name>
</gene>
<dbReference type="PANTHER" id="PTHR46078">
    <property type="entry name" value="FORKHEAD BOX PROTEIN J2 FAMILY MEMBER"/>
    <property type="match status" value="1"/>
</dbReference>
<evidence type="ECO:0000256" key="9">
    <source>
        <dbReference type="SAM" id="MobiDB-lite"/>
    </source>
</evidence>
<dbReference type="Pfam" id="PF00250">
    <property type="entry name" value="Forkhead"/>
    <property type="match status" value="1"/>
</dbReference>
<evidence type="ECO:0000313" key="12">
    <source>
        <dbReference type="Proteomes" id="UP000010556"/>
    </source>
</evidence>
<feature type="domain" description="Fork-head" evidence="10">
    <location>
        <begin position="79"/>
        <end position="149"/>
    </location>
</feature>
<dbReference type="GO" id="GO:0005634">
    <property type="term" value="C:nucleus"/>
    <property type="evidence" value="ECO:0007669"/>
    <property type="project" value="UniProtKB-SubCell"/>
</dbReference>
<evidence type="ECO:0000256" key="3">
    <source>
        <dbReference type="ARBA" id="ARBA00023163"/>
    </source>
</evidence>
<evidence type="ECO:0000256" key="6">
    <source>
        <dbReference type="ARBA" id="ARBA00034868"/>
    </source>
</evidence>
<dbReference type="InterPro" id="IPR036390">
    <property type="entry name" value="WH_DNA-bd_sf"/>
</dbReference>
<keyword evidence="4 8" id="KW-0539">Nucleus</keyword>
<evidence type="ECO:0000256" key="4">
    <source>
        <dbReference type="ARBA" id="ARBA00023242"/>
    </source>
</evidence>
<dbReference type="PANTHER" id="PTHR46078:SF1">
    <property type="entry name" value="FORKHEAD BOX PROTEIN J2"/>
    <property type="match status" value="1"/>
</dbReference>
<protein>
    <recommendedName>
        <fullName evidence="6">Forkhead box protein G1</fullName>
    </recommendedName>
</protein>
<keyword evidence="12" id="KW-1185">Reference proteome</keyword>
<dbReference type="PROSITE" id="PS50039">
    <property type="entry name" value="FORK_HEAD_3"/>
    <property type="match status" value="1"/>
</dbReference>
<keyword evidence="1" id="KW-0805">Transcription regulation</keyword>
<evidence type="ECO:0000256" key="8">
    <source>
        <dbReference type="PROSITE-ProRule" id="PRU00089"/>
    </source>
</evidence>
<evidence type="ECO:0000256" key="7">
    <source>
        <dbReference type="ARBA" id="ARBA00046884"/>
    </source>
</evidence>
<dbReference type="AlphaFoldDB" id="L5LTZ0"/>
<feature type="compositionally biased region" description="Polar residues" evidence="9">
    <location>
        <begin position="181"/>
        <end position="196"/>
    </location>
</feature>
<dbReference type="GO" id="GO:0000981">
    <property type="term" value="F:DNA-binding transcription factor activity, RNA polymerase II-specific"/>
    <property type="evidence" value="ECO:0007669"/>
    <property type="project" value="TreeGrafter"/>
</dbReference>
<evidence type="ECO:0000313" key="11">
    <source>
        <dbReference type="EMBL" id="ELK29475.1"/>
    </source>
</evidence>